<reference evidence="5" key="4">
    <citation type="submission" date="2023-06" db="EMBL/GenBank/DDBJ databases">
        <title>PCVPA Blantyre Malawi Pneumococcal carriage surveillance isolates.</title>
        <authorList>
            <person name="Obolski U."/>
            <person name="Swarthout T.D."/>
            <person name="Kalizang'Oma A."/>
            <person name="Mwalukomo T.S."/>
            <person name="Cave R."/>
            <person name="Brown C."/>
            <person name="Cornick J."/>
            <person name="Kamng'Ona A."/>
            <person name="Msefula J."/>
            <person name="French N."/>
            <person name="Hyderman R."/>
        </authorList>
    </citation>
    <scope>NUCLEOTIDE SEQUENCE</scope>
    <source>
        <strain evidence="5">BVY8TH</strain>
    </source>
</reference>
<evidence type="ECO:0000313" key="11">
    <source>
        <dbReference type="EMBL" id="OYL25529.1"/>
    </source>
</evidence>
<protein>
    <submittedName>
        <fullName evidence="5">CHY zinc finger protein</fullName>
    </submittedName>
</protein>
<dbReference type="AlphaFoldDB" id="A0A0E8T183"/>
<keyword evidence="2" id="KW-0863">Zinc-finger</keyword>
<dbReference type="EMBL" id="WNHJ01000003">
    <property type="protein sequence ID" value="MTV62073.1"/>
    <property type="molecule type" value="Genomic_DNA"/>
</dbReference>
<dbReference type="Proteomes" id="UP001184693">
    <property type="component" value="Unassembled WGS sequence"/>
</dbReference>
<evidence type="ECO:0000313" key="5">
    <source>
        <dbReference type="EMBL" id="MDS8038564.1"/>
    </source>
</evidence>
<dbReference type="Proteomes" id="UP000474228">
    <property type="component" value="Unassembled WGS sequence"/>
</dbReference>
<keyword evidence="3" id="KW-0862">Zinc</keyword>
<reference evidence="15 16" key="3">
    <citation type="submission" date="2019-11" db="EMBL/GenBank/DDBJ databases">
        <title>Growth characteristics of pneumococcus vary with the chemical composition of the capsule and with environmental conditions.</title>
        <authorList>
            <person name="Tothpal A."/>
            <person name="Desobry K."/>
            <person name="Joshi S."/>
            <person name="Wyllie A.L."/>
            <person name="Weinberger D.M."/>
        </authorList>
    </citation>
    <scope>NUCLEOTIDE SEQUENCE [LARGE SCALE GENOMIC DNA]</scope>
    <source>
        <strain evidence="8">Pnumococcus10A</strain>
        <strain evidence="15 17">pnumococcus19F</strain>
        <strain evidence="7">Pnumococcus19F</strain>
        <strain evidence="16">pnumococcus22F</strain>
        <strain evidence="6">Pnumococcus22F</strain>
        <strain evidence="18">pnumococcus23A</strain>
        <strain evidence="10">Pnumococcus23A</strain>
    </source>
</reference>
<dbReference type="InterPro" id="IPR008913">
    <property type="entry name" value="Znf_CHY"/>
</dbReference>
<comment type="caution">
    <text evidence="7">The sequence shown here is derived from an EMBL/GenBank/DDBJ whole genome shotgun (WGS) entry which is preliminary data.</text>
</comment>
<dbReference type="InterPro" id="IPR037274">
    <property type="entry name" value="Znf_CHY_sf"/>
</dbReference>
<dbReference type="OrthoDB" id="882119at2"/>
<dbReference type="GO" id="GO:0008270">
    <property type="term" value="F:zinc ion binding"/>
    <property type="evidence" value="ECO:0007669"/>
    <property type="project" value="UniProtKB-KW"/>
</dbReference>
<reference evidence="11 13" key="1">
    <citation type="submission" date="2017-07" db="EMBL/GenBank/DDBJ databases">
        <title>Invasive disease caused simultaneously by more than one serotype of Streptococcus pneumoniae, South Africa.</title>
        <authorList>
            <person name="Ndlangisa K."/>
            <person name="Du Plessis M."/>
            <person name="Von Gottberg A."/>
        </authorList>
    </citation>
    <scope>NUCLEOTIDE SEQUENCE [LARGE SCALE GENOMIC DNA]</scope>
    <source>
        <strain evidence="11 13">8227-15B</strain>
    </source>
</reference>
<gene>
    <name evidence="11" type="ORF">A5N45_10160</name>
    <name evidence="12" type="ORF">AZK02_04880</name>
    <name evidence="8" type="ORF">GM535_00265</name>
    <name evidence="9" type="ORF">GM536_11095</name>
    <name evidence="10" type="ORF">GM537_11430</name>
    <name evidence="6" type="ORF">GM539_01170</name>
    <name evidence="7" type="ORF">GM540_01980</name>
    <name evidence="5" type="ORF">RLG82_06045</name>
</gene>
<evidence type="ECO:0000256" key="1">
    <source>
        <dbReference type="ARBA" id="ARBA00022723"/>
    </source>
</evidence>
<evidence type="ECO:0000313" key="16">
    <source>
        <dbReference type="Proteomes" id="UP000474228"/>
    </source>
</evidence>
<dbReference type="PIRSF" id="PIRSF017292">
    <property type="entry name" value="UCP017292_Znf_CHY"/>
    <property type="match status" value="1"/>
</dbReference>
<dbReference type="GeneID" id="45654100"/>
<proteinExistence type="predicted"/>
<evidence type="ECO:0000313" key="8">
    <source>
        <dbReference type="EMBL" id="MTV75774.1"/>
    </source>
</evidence>
<dbReference type="Proteomes" id="UP000318940">
    <property type="component" value="Unassembled WGS sequence"/>
</dbReference>
<dbReference type="EMBL" id="WNHQ01000088">
    <property type="protein sequence ID" value="MTV72799.1"/>
    <property type="molecule type" value="Genomic_DNA"/>
</dbReference>
<evidence type="ECO:0000313" key="17">
    <source>
        <dbReference type="Proteomes" id="UP000483094"/>
    </source>
</evidence>
<evidence type="ECO:0000313" key="6">
    <source>
        <dbReference type="EMBL" id="MTV62073.1"/>
    </source>
</evidence>
<evidence type="ECO:0000256" key="3">
    <source>
        <dbReference type="ARBA" id="ARBA00022833"/>
    </source>
</evidence>
<feature type="domain" description="CHY-type" evidence="4">
    <location>
        <begin position="8"/>
        <end position="85"/>
    </location>
</feature>
<dbReference type="EMBL" id="NNBW01000188">
    <property type="protein sequence ID" value="OYL25529.1"/>
    <property type="molecule type" value="Genomic_DNA"/>
</dbReference>
<dbReference type="Proteomes" id="UP000214939">
    <property type="component" value="Unassembled WGS sequence"/>
</dbReference>
<organism evidence="7 17">
    <name type="scientific">Streptococcus pneumoniae</name>
    <dbReference type="NCBI Taxonomy" id="1313"/>
    <lineage>
        <taxon>Bacteria</taxon>
        <taxon>Bacillati</taxon>
        <taxon>Bacillota</taxon>
        <taxon>Bacilli</taxon>
        <taxon>Lactobacillales</taxon>
        <taxon>Streptococcaceae</taxon>
        <taxon>Streptococcus</taxon>
    </lineage>
</organism>
<dbReference type="Pfam" id="PF05495">
    <property type="entry name" value="zf-CHY"/>
    <property type="match status" value="1"/>
</dbReference>
<sequence>MIEAQGFLVDKQTRCIHYHSKLDIIALQCYDCKKYYACYRCHDSLENHPFEPYPLSLIQDKPILCGVCLKLLTYKQYKESLSCPFCFSRFNPGCQNHKERYFK</sequence>
<evidence type="ECO:0000259" key="4">
    <source>
        <dbReference type="PROSITE" id="PS51266"/>
    </source>
</evidence>
<dbReference type="EMBL" id="VMVH01000048">
    <property type="protein sequence ID" value="TVW27312.1"/>
    <property type="molecule type" value="Genomic_DNA"/>
</dbReference>
<dbReference type="Proteomes" id="UP000490982">
    <property type="component" value="Unassembled WGS sequence"/>
</dbReference>
<evidence type="ECO:0000313" key="13">
    <source>
        <dbReference type="Proteomes" id="UP000214939"/>
    </source>
</evidence>
<dbReference type="SUPFAM" id="SSF161219">
    <property type="entry name" value="CHY zinc finger-like"/>
    <property type="match status" value="1"/>
</dbReference>
<evidence type="ECO:0000313" key="9">
    <source>
        <dbReference type="EMBL" id="MTV99582.1"/>
    </source>
</evidence>
<dbReference type="Proteomes" id="UP000729182">
    <property type="component" value="Unassembled WGS sequence"/>
</dbReference>
<evidence type="ECO:0000313" key="10">
    <source>
        <dbReference type="EMBL" id="MTW25409.1"/>
    </source>
</evidence>
<evidence type="ECO:0000313" key="12">
    <source>
        <dbReference type="EMBL" id="TVW27312.1"/>
    </source>
</evidence>
<dbReference type="RefSeq" id="WP_001809119.1">
    <property type="nucleotide sequence ID" value="NZ_AP018937.1"/>
</dbReference>
<dbReference type="InterPro" id="IPR016694">
    <property type="entry name" value="UCP017292"/>
</dbReference>
<dbReference type="EMBL" id="WNHS01000160">
    <property type="protein sequence ID" value="MTW25409.1"/>
    <property type="molecule type" value="Genomic_DNA"/>
</dbReference>
<reference evidence="12 14" key="2">
    <citation type="submission" date="2019-07" db="EMBL/GenBank/DDBJ databases">
        <authorList>
            <person name="Mohale T."/>
        </authorList>
    </citation>
    <scope>NUCLEOTIDE SEQUENCE [LARGE SCALE GENOMIC DNA]</scope>
    <source>
        <strain evidence="12 14">NTPn 189</strain>
    </source>
</reference>
<accession>A0A0E8T183</accession>
<dbReference type="Proteomes" id="UP000437160">
    <property type="component" value="Unassembled WGS sequence"/>
</dbReference>
<evidence type="ECO:0000313" key="18">
    <source>
        <dbReference type="Proteomes" id="UP000490982"/>
    </source>
</evidence>
<evidence type="ECO:0000256" key="2">
    <source>
        <dbReference type="ARBA" id="ARBA00022771"/>
    </source>
</evidence>
<name>A0A0E8T183_STREE</name>
<dbReference type="EMBL" id="WNIA01000129">
    <property type="protein sequence ID" value="MTV99582.1"/>
    <property type="molecule type" value="Genomic_DNA"/>
</dbReference>
<dbReference type="PROSITE" id="PS51266">
    <property type="entry name" value="ZF_CHY"/>
    <property type="match status" value="1"/>
</dbReference>
<evidence type="ECO:0000313" key="15">
    <source>
        <dbReference type="Proteomes" id="UP000437160"/>
    </source>
</evidence>
<evidence type="ECO:0000313" key="14">
    <source>
        <dbReference type="Proteomes" id="UP000318940"/>
    </source>
</evidence>
<dbReference type="Proteomes" id="UP000483094">
    <property type="component" value="Unassembled WGS sequence"/>
</dbReference>
<evidence type="ECO:0000313" key="7">
    <source>
        <dbReference type="EMBL" id="MTV72799.1"/>
    </source>
</evidence>
<keyword evidence="1" id="KW-0479">Metal-binding</keyword>
<dbReference type="EMBL" id="JAVPGZ010000192">
    <property type="protein sequence ID" value="MDS8038564.1"/>
    <property type="molecule type" value="Genomic_DNA"/>
</dbReference>
<dbReference type="EMBL" id="WNHN01000001">
    <property type="protein sequence ID" value="MTV75774.1"/>
    <property type="molecule type" value="Genomic_DNA"/>
</dbReference>